<keyword evidence="1" id="KW-0812">Transmembrane</keyword>
<evidence type="ECO:0000313" key="3">
    <source>
        <dbReference type="Proteomes" id="UP000602745"/>
    </source>
</evidence>
<keyword evidence="3" id="KW-1185">Reference proteome</keyword>
<keyword evidence="1" id="KW-0472">Membrane</keyword>
<reference evidence="2" key="2">
    <citation type="submission" date="2020-09" db="EMBL/GenBank/DDBJ databases">
        <authorList>
            <person name="Sun Q."/>
            <person name="Sedlacek I."/>
        </authorList>
    </citation>
    <scope>NUCLEOTIDE SEQUENCE</scope>
    <source>
        <strain evidence="2">CCM 7684</strain>
    </source>
</reference>
<feature type="transmembrane region" description="Helical" evidence="1">
    <location>
        <begin position="88"/>
        <end position="107"/>
    </location>
</feature>
<protein>
    <recommendedName>
        <fullName evidence="4">DUF983 domain-containing protein</fullName>
    </recommendedName>
</protein>
<dbReference type="RefSeq" id="WP_188410086.1">
    <property type="nucleotide sequence ID" value="NZ_BMCP01000002.1"/>
</dbReference>
<accession>A0A8J2YJ51</accession>
<evidence type="ECO:0000256" key="1">
    <source>
        <dbReference type="SAM" id="Phobius"/>
    </source>
</evidence>
<dbReference type="NCBIfam" id="NF004633">
    <property type="entry name" value="PRK05978.1"/>
    <property type="match status" value="1"/>
</dbReference>
<evidence type="ECO:0000313" key="2">
    <source>
        <dbReference type="EMBL" id="GGE47228.1"/>
    </source>
</evidence>
<name>A0A8J2YJ51_9RHOB</name>
<comment type="caution">
    <text evidence="2">The sequence shown here is derived from an EMBL/GenBank/DDBJ whole genome shotgun (WGS) entry which is preliminary data.</text>
</comment>
<dbReference type="InterPro" id="IPR009325">
    <property type="entry name" value="DUF983"/>
</dbReference>
<feature type="transmembrane region" description="Helical" evidence="1">
    <location>
        <begin position="63"/>
        <end position="82"/>
    </location>
</feature>
<dbReference type="EMBL" id="BMCP01000002">
    <property type="protein sequence ID" value="GGE47228.1"/>
    <property type="molecule type" value="Genomic_DNA"/>
</dbReference>
<evidence type="ECO:0008006" key="4">
    <source>
        <dbReference type="Google" id="ProtNLM"/>
    </source>
</evidence>
<proteinExistence type="predicted"/>
<keyword evidence="1" id="KW-1133">Transmembrane helix</keyword>
<dbReference type="Pfam" id="PF06170">
    <property type="entry name" value="DUF983"/>
    <property type="match status" value="1"/>
</dbReference>
<reference evidence="2" key="1">
    <citation type="journal article" date="2014" name="Int. J. Syst. Evol. Microbiol.">
        <title>Complete genome sequence of Corynebacterium casei LMG S-19264T (=DSM 44701T), isolated from a smear-ripened cheese.</title>
        <authorList>
            <consortium name="US DOE Joint Genome Institute (JGI-PGF)"/>
            <person name="Walter F."/>
            <person name="Albersmeier A."/>
            <person name="Kalinowski J."/>
            <person name="Ruckert C."/>
        </authorList>
    </citation>
    <scope>NUCLEOTIDE SEQUENCE</scope>
    <source>
        <strain evidence="2">CCM 7684</strain>
    </source>
</reference>
<gene>
    <name evidence="2" type="ORF">GCM10007276_25460</name>
</gene>
<sequence>MPYEIKDPAGERSAKSAMLRGLRGRCPRCGEGRIFGRYLKVNEECSACGEALYHHRADDAPPYVVITVVGHIVVGLALAMERSLQPDLWIHMMIWAPLTLLLSLLMLQPVKGALIGMQWAFKMHGFDPESPEAQEPPPSLAAS</sequence>
<organism evidence="2 3">
    <name type="scientific">Agaricicola taiwanensis</name>
    <dbReference type="NCBI Taxonomy" id="591372"/>
    <lineage>
        <taxon>Bacteria</taxon>
        <taxon>Pseudomonadati</taxon>
        <taxon>Pseudomonadota</taxon>
        <taxon>Alphaproteobacteria</taxon>
        <taxon>Rhodobacterales</taxon>
        <taxon>Paracoccaceae</taxon>
        <taxon>Agaricicola</taxon>
    </lineage>
</organism>
<dbReference type="Proteomes" id="UP000602745">
    <property type="component" value="Unassembled WGS sequence"/>
</dbReference>
<dbReference type="AlphaFoldDB" id="A0A8J2YJ51"/>